<gene>
    <name evidence="2" type="ORF">ABI_22420</name>
</gene>
<dbReference type="InterPro" id="IPR025668">
    <property type="entry name" value="Tnp_DDE_dom"/>
</dbReference>
<dbReference type="Proteomes" id="UP000006512">
    <property type="component" value="Unassembled WGS sequence"/>
</dbReference>
<reference evidence="3" key="1">
    <citation type="submission" date="2011-03" db="EMBL/GenBank/DDBJ databases">
        <title>Draft genome sequence of Brevundimonas diminuta.</title>
        <authorList>
            <person name="Brown P.J.B."/>
            <person name="Buechlein A."/>
            <person name="Hemmerich C."/>
            <person name="Brun Y.V."/>
        </authorList>
    </citation>
    <scope>NUCLEOTIDE SEQUENCE [LARGE SCALE GENOMIC DNA]</scope>
    <source>
        <strain evidence="3">C19</strain>
    </source>
</reference>
<dbReference type="Pfam" id="PF13701">
    <property type="entry name" value="DDE_Tnp_1_4"/>
    <property type="match status" value="1"/>
</dbReference>
<evidence type="ECO:0000313" key="2">
    <source>
        <dbReference type="EMBL" id="EGF90831.1"/>
    </source>
</evidence>
<feature type="domain" description="Transposase DDE" evidence="1">
    <location>
        <begin position="4"/>
        <end position="41"/>
    </location>
</feature>
<dbReference type="EMBL" id="GL883078">
    <property type="protein sequence ID" value="EGF90831.1"/>
    <property type="molecule type" value="Genomic_DNA"/>
</dbReference>
<protein>
    <submittedName>
        <fullName evidence="2">Transposase</fullName>
    </submittedName>
</protein>
<sequence length="59" mass="6409">MVECEIKTLIGQRVFGLAVGYEDLNDHDELRHDPAVALFSSETSTGFCRCSAVRIGHGG</sequence>
<evidence type="ECO:0000313" key="3">
    <source>
        <dbReference type="Proteomes" id="UP000006512"/>
    </source>
</evidence>
<proteinExistence type="predicted"/>
<accession>F4QNC3</accession>
<dbReference type="HOGENOM" id="CLU_2950210_0_0_5"/>
<evidence type="ECO:0000259" key="1">
    <source>
        <dbReference type="Pfam" id="PF13701"/>
    </source>
</evidence>
<organism evidence="2 3">
    <name type="scientific">Asticcacaulis biprosthecium C19</name>
    <dbReference type="NCBI Taxonomy" id="715226"/>
    <lineage>
        <taxon>Bacteria</taxon>
        <taxon>Pseudomonadati</taxon>
        <taxon>Pseudomonadota</taxon>
        <taxon>Alphaproteobacteria</taxon>
        <taxon>Caulobacterales</taxon>
        <taxon>Caulobacteraceae</taxon>
        <taxon>Asticcacaulis</taxon>
    </lineage>
</organism>
<dbReference type="AlphaFoldDB" id="F4QNC3"/>
<keyword evidence="3" id="KW-1185">Reference proteome</keyword>
<name>F4QNC3_9CAUL</name>